<keyword evidence="3" id="KW-1185">Reference proteome</keyword>
<sequence length="147" mass="15995">MSSDPWPMIAGVGAGIAAAAAVGQMIVAAVTLGQQNAGQTHTDEEISAIKRDLEEMQRVLREHGLDAARSGGGGGGNLSSSDEQARQARVRANRIKSVDELKDMEKALQAKVRTLVEENKPRGREPQDKTWFTRIVEQRGRDFMGIR</sequence>
<accession>A0A1C1CKQ6</accession>
<dbReference type="EMBL" id="LGRB01000011">
    <property type="protein sequence ID" value="OCT49094.1"/>
    <property type="molecule type" value="Genomic_DNA"/>
</dbReference>
<proteinExistence type="predicted"/>
<organism evidence="2 3">
    <name type="scientific">Cladophialophora carrionii</name>
    <dbReference type="NCBI Taxonomy" id="86049"/>
    <lineage>
        <taxon>Eukaryota</taxon>
        <taxon>Fungi</taxon>
        <taxon>Dikarya</taxon>
        <taxon>Ascomycota</taxon>
        <taxon>Pezizomycotina</taxon>
        <taxon>Eurotiomycetes</taxon>
        <taxon>Chaetothyriomycetidae</taxon>
        <taxon>Chaetothyriales</taxon>
        <taxon>Herpotrichiellaceae</taxon>
        <taxon>Cladophialophora</taxon>
    </lineage>
</organism>
<dbReference type="AlphaFoldDB" id="A0A1C1CKQ6"/>
<evidence type="ECO:0000256" key="1">
    <source>
        <dbReference type="SAM" id="MobiDB-lite"/>
    </source>
</evidence>
<evidence type="ECO:0000313" key="2">
    <source>
        <dbReference type="EMBL" id="OCT49094.1"/>
    </source>
</evidence>
<dbReference type="VEuPathDB" id="FungiDB:CLCR_05173"/>
<reference evidence="3" key="1">
    <citation type="submission" date="2015-07" db="EMBL/GenBank/DDBJ databases">
        <authorList>
            <person name="Teixeira M.M."/>
            <person name="Souza R.C."/>
            <person name="Almeida L.G."/>
            <person name="Vicente V.A."/>
            <person name="de Hoog S."/>
            <person name="Bocca A.L."/>
            <person name="de Almeida S.R."/>
            <person name="Vasconcelos A.T."/>
            <person name="Felipe M.S."/>
        </authorList>
    </citation>
    <scope>NUCLEOTIDE SEQUENCE [LARGE SCALE GENOMIC DNA]</scope>
    <source>
        <strain evidence="3">KSF</strain>
    </source>
</reference>
<feature type="region of interest" description="Disordered" evidence="1">
    <location>
        <begin position="66"/>
        <end position="90"/>
    </location>
</feature>
<evidence type="ECO:0000313" key="3">
    <source>
        <dbReference type="Proteomes" id="UP000094526"/>
    </source>
</evidence>
<dbReference type="Proteomes" id="UP000094526">
    <property type="component" value="Unassembled WGS sequence"/>
</dbReference>
<comment type="caution">
    <text evidence="2">The sequence shown here is derived from an EMBL/GenBank/DDBJ whole genome shotgun (WGS) entry which is preliminary data.</text>
</comment>
<name>A0A1C1CKQ6_9EURO</name>
<protein>
    <submittedName>
        <fullName evidence="2">Uncharacterized protein</fullName>
    </submittedName>
</protein>
<gene>
    <name evidence="2" type="ORF">CLCR_05173</name>
</gene>